<dbReference type="InterPro" id="IPR007343">
    <property type="entry name" value="Uncharacterised_pept_Zn_put"/>
</dbReference>
<evidence type="ECO:0000313" key="6">
    <source>
        <dbReference type="EMBL" id="MFJ5445937.1"/>
    </source>
</evidence>
<keyword evidence="2 5" id="KW-0812">Transmembrane</keyword>
<dbReference type="Pfam" id="PF04228">
    <property type="entry name" value="Zn_peptidase"/>
    <property type="match status" value="1"/>
</dbReference>
<evidence type="ECO:0000313" key="7">
    <source>
        <dbReference type="Proteomes" id="UP001617669"/>
    </source>
</evidence>
<accession>A0ABW8GKP4</accession>
<organism evidence="6 7">
    <name type="scientific">Methylobacillus methanolivorans</name>
    <dbReference type="NCBI Taxonomy" id="1848927"/>
    <lineage>
        <taxon>Bacteria</taxon>
        <taxon>Pseudomonadati</taxon>
        <taxon>Pseudomonadota</taxon>
        <taxon>Betaproteobacteria</taxon>
        <taxon>Nitrosomonadales</taxon>
        <taxon>Methylophilaceae</taxon>
        <taxon>Methylobacillus</taxon>
    </lineage>
</organism>
<evidence type="ECO:0000256" key="5">
    <source>
        <dbReference type="SAM" id="Phobius"/>
    </source>
</evidence>
<reference evidence="6 7" key="1">
    <citation type="submission" date="2024-11" db="EMBL/GenBank/DDBJ databases">
        <authorList>
            <person name="Kaparullina E.N."/>
            <person name="Delegan Y.A."/>
            <person name="Doronina N.V."/>
        </authorList>
    </citation>
    <scope>NUCLEOTIDE SEQUENCE [LARGE SCALE GENOMIC DNA]</scope>
    <source>
        <strain evidence="6 7">7sh_L</strain>
    </source>
</reference>
<dbReference type="PANTHER" id="PTHR30168">
    <property type="entry name" value="PUTATIVE MEMBRANE PROTEIN YPFJ"/>
    <property type="match status" value="1"/>
</dbReference>
<dbReference type="SUPFAM" id="SSF55486">
    <property type="entry name" value="Metalloproteases ('zincins'), catalytic domain"/>
    <property type="match status" value="1"/>
</dbReference>
<comment type="caution">
    <text evidence="6">The sequence shown here is derived from an EMBL/GenBank/DDBJ whole genome shotgun (WGS) entry which is preliminary data.</text>
</comment>
<keyword evidence="3 5" id="KW-1133">Transmembrane helix</keyword>
<evidence type="ECO:0000256" key="3">
    <source>
        <dbReference type="ARBA" id="ARBA00022989"/>
    </source>
</evidence>
<sequence>MKWDGLRRSGNVEDRRGGGGKGGLGLGAVLVALVAGWIFGVNPLTILGLLDGANAPATQQQGTAPSMDDKQAMFVSSVLANTEDVWGKLFSEAGRTYQEPKLVLFGGSSNTTQTGCGVGQSAMGPFYCSLDRTVYIDLGFYETLERQLGAPGEFARAYVIAHEVGHHVQNLLGVLSKIDQVRAHMSETEANKLSVLQELQADCLAGVWAHHADKQYSVVEAGDIESALNAASRIGDDYLQKRGQGHVVPESFTHGTSAQRMKWFSTGYKLGDIQACDTFRQE</sequence>
<evidence type="ECO:0000256" key="4">
    <source>
        <dbReference type="ARBA" id="ARBA00023136"/>
    </source>
</evidence>
<dbReference type="Proteomes" id="UP001617669">
    <property type="component" value="Unassembled WGS sequence"/>
</dbReference>
<evidence type="ECO:0000256" key="1">
    <source>
        <dbReference type="ARBA" id="ARBA00004167"/>
    </source>
</evidence>
<dbReference type="EMBL" id="JBIWXY010000001">
    <property type="protein sequence ID" value="MFJ5445937.1"/>
    <property type="molecule type" value="Genomic_DNA"/>
</dbReference>
<keyword evidence="7" id="KW-1185">Reference proteome</keyword>
<feature type="transmembrane region" description="Helical" evidence="5">
    <location>
        <begin position="21"/>
        <end position="40"/>
    </location>
</feature>
<gene>
    <name evidence="6" type="ORF">ACIKP9_06810</name>
</gene>
<keyword evidence="4 5" id="KW-0472">Membrane</keyword>
<name>A0ABW8GKP4_9PROT</name>
<comment type="subcellular location">
    <subcellularLocation>
        <location evidence="1">Membrane</location>
        <topology evidence="1">Single-pass membrane protein</topology>
    </subcellularLocation>
</comment>
<dbReference type="PANTHER" id="PTHR30168:SF0">
    <property type="entry name" value="INNER MEMBRANE PROTEIN"/>
    <property type="match status" value="1"/>
</dbReference>
<proteinExistence type="predicted"/>
<dbReference type="RefSeq" id="WP_400880899.1">
    <property type="nucleotide sequence ID" value="NZ_JBIWXY010000001.1"/>
</dbReference>
<protein>
    <submittedName>
        <fullName evidence="6">Neutral zinc metallopeptidase</fullName>
    </submittedName>
</protein>
<evidence type="ECO:0000256" key="2">
    <source>
        <dbReference type="ARBA" id="ARBA00022692"/>
    </source>
</evidence>